<evidence type="ECO:0000259" key="4">
    <source>
        <dbReference type="Pfam" id="PF02449"/>
    </source>
</evidence>
<evidence type="ECO:0000313" key="6">
    <source>
        <dbReference type="Proteomes" id="UP000004947"/>
    </source>
</evidence>
<organism evidence="5 6">
    <name type="scientific">Lentisphaera araneosa HTCC2155</name>
    <dbReference type="NCBI Taxonomy" id="313628"/>
    <lineage>
        <taxon>Bacteria</taxon>
        <taxon>Pseudomonadati</taxon>
        <taxon>Lentisphaerota</taxon>
        <taxon>Lentisphaeria</taxon>
        <taxon>Lentisphaerales</taxon>
        <taxon>Lentisphaeraceae</taxon>
        <taxon>Lentisphaera</taxon>
    </lineage>
</organism>
<dbReference type="InterPro" id="IPR017853">
    <property type="entry name" value="GH"/>
</dbReference>
<evidence type="ECO:0000313" key="5">
    <source>
        <dbReference type="EMBL" id="EDM28472.1"/>
    </source>
</evidence>
<keyword evidence="3" id="KW-0812">Transmembrane</keyword>
<keyword evidence="1" id="KW-0378">Hydrolase</keyword>
<dbReference type="Pfam" id="PF02449">
    <property type="entry name" value="Glyco_hydro_42"/>
    <property type="match status" value="1"/>
</dbReference>
<evidence type="ECO:0000256" key="2">
    <source>
        <dbReference type="ARBA" id="ARBA00023295"/>
    </source>
</evidence>
<keyword evidence="6" id="KW-1185">Reference proteome</keyword>
<keyword evidence="2" id="KW-0326">Glycosidase</keyword>
<feature type="transmembrane region" description="Helical" evidence="3">
    <location>
        <begin position="9"/>
        <end position="28"/>
    </location>
</feature>
<accession>A6DJ36</accession>
<dbReference type="EMBL" id="ABCK01000005">
    <property type="protein sequence ID" value="EDM28472.1"/>
    <property type="molecule type" value="Genomic_DNA"/>
</dbReference>
<dbReference type="Gene3D" id="3.20.20.80">
    <property type="entry name" value="Glycosidases"/>
    <property type="match status" value="1"/>
</dbReference>
<dbReference type="GO" id="GO:0005975">
    <property type="term" value="P:carbohydrate metabolic process"/>
    <property type="evidence" value="ECO:0007669"/>
    <property type="project" value="InterPro"/>
</dbReference>
<dbReference type="InterPro" id="IPR013529">
    <property type="entry name" value="Glyco_hydro_42_N"/>
</dbReference>
<dbReference type="GO" id="GO:0004565">
    <property type="term" value="F:beta-galactosidase activity"/>
    <property type="evidence" value="ECO:0007669"/>
    <property type="project" value="InterPro"/>
</dbReference>
<dbReference type="SUPFAM" id="SSF51445">
    <property type="entry name" value="(Trans)glycosidases"/>
    <property type="match status" value="1"/>
</dbReference>
<sequence length="853" mass="97600">MNTEIIMKSIFYLAVFTTRLAVVFLIVACLEKNDNTSENPIKTELKKPTEHSTVVNCIKSTPSDEEFEVDFRKTEVLPATLKPLGKSSLNLVQTQQEQALLYKSIDQNTWNSGINIETSQNVKNSRYLMFHYKLATPKQLGDKITFNISLKINGIQSNWNKKTRTGVIHKYLAADSEGWIIAQIDLNEIYQHWKKQTGHNGKMELTSLLLKPGVGAKNRGFYRGGTYFRDIKIGNRPQAVTIETEQNRIVRGDKILVSPQISGELFFTGWSAPTLHLKDTQRLARTKHGKKLTLKAGEQTVVDTSSFHPGVYNLSIVQNGVIEASHEFVVAYPEDHVFDLKNQDLIGAVNIWNDIDMSREYNKHYSVVAACGMGSWAELQPEENRYDFESLERLLEFAAYTQKPIMYKFNAPAPDWIFNYVAHVGGKTPVDKNGYGGGVSRRERAKAPQFWSPAYKKYYKQFIFALADYVSKSPNGKWFLGLRVQPNAFNEEAWHYKFNGKEMPLAGITPDRSTWIAPKYGKIYPSLLEANNMKEGKQYFRDVISWYQDAFTPLGKYTFLRPYLEVDHKLNLDLSKVYQNKFTVCMGTDCTGARNKLTSKRVPVFKKYTYDMKKPAYHEDTWGSQEAVAWNQRHGRMPNYKFEPRTPEQDIYWRQIVKLYEGVTFGAFGTVEFRQLPNPAYQAAIDLFCKYSGEHFDPSRSTAAWTVLAGFVDWKLNIKHRNVGYYLTEDNMSKTTIAFNCDENDHRGFMMAEIANKETSFSIADEFLKEHKNKKAKVSIEWLANPGDKWEVLAVNGGKPKSLGEISAGSKREYRVDSVDLSKLNFAKGTEGHIVLRKLSGKPLFHLIEVRPL</sequence>
<dbReference type="GO" id="GO:0009341">
    <property type="term" value="C:beta-galactosidase complex"/>
    <property type="evidence" value="ECO:0007669"/>
    <property type="project" value="InterPro"/>
</dbReference>
<comment type="caution">
    <text evidence="5">The sequence shown here is derived from an EMBL/GenBank/DDBJ whole genome shotgun (WGS) entry which is preliminary data.</text>
</comment>
<gene>
    <name evidence="5" type="ORF">LNTAR_11166</name>
</gene>
<evidence type="ECO:0000256" key="1">
    <source>
        <dbReference type="ARBA" id="ARBA00022801"/>
    </source>
</evidence>
<reference evidence="5 6" key="1">
    <citation type="journal article" date="2010" name="J. Bacteriol.">
        <title>Genome sequence of Lentisphaera araneosa HTCC2155T, the type species of the order Lentisphaerales in the phylum Lentisphaerae.</title>
        <authorList>
            <person name="Thrash J.C."/>
            <person name="Cho J.C."/>
            <person name="Vergin K.L."/>
            <person name="Morris R.M."/>
            <person name="Giovannoni S.J."/>
        </authorList>
    </citation>
    <scope>NUCLEOTIDE SEQUENCE [LARGE SCALE GENOMIC DNA]</scope>
    <source>
        <strain evidence="5 6">HTCC2155</strain>
    </source>
</reference>
<keyword evidence="3" id="KW-1133">Transmembrane helix</keyword>
<protein>
    <recommendedName>
        <fullName evidence="4">Glycoside hydrolase family 42 N-terminal domain-containing protein</fullName>
    </recommendedName>
</protein>
<proteinExistence type="predicted"/>
<dbReference type="AlphaFoldDB" id="A6DJ36"/>
<keyword evidence="3" id="KW-0472">Membrane</keyword>
<dbReference type="Proteomes" id="UP000004947">
    <property type="component" value="Unassembled WGS sequence"/>
</dbReference>
<evidence type="ECO:0000256" key="3">
    <source>
        <dbReference type="SAM" id="Phobius"/>
    </source>
</evidence>
<feature type="domain" description="Glycoside hydrolase family 42 N-terminal" evidence="4">
    <location>
        <begin position="367"/>
        <end position="468"/>
    </location>
</feature>
<name>A6DJ36_9BACT</name>